<feature type="transmembrane region" description="Helical" evidence="7">
    <location>
        <begin position="288"/>
        <end position="311"/>
    </location>
</feature>
<feature type="transmembrane region" description="Helical" evidence="7">
    <location>
        <begin position="147"/>
        <end position="168"/>
    </location>
</feature>
<dbReference type="GO" id="GO:0022857">
    <property type="term" value="F:transmembrane transporter activity"/>
    <property type="evidence" value="ECO:0007669"/>
    <property type="project" value="InterPro"/>
</dbReference>
<dbReference type="SUPFAM" id="SSF103473">
    <property type="entry name" value="MFS general substrate transporter"/>
    <property type="match status" value="1"/>
</dbReference>
<dbReference type="InterPro" id="IPR036259">
    <property type="entry name" value="MFS_trans_sf"/>
</dbReference>
<dbReference type="PANTHER" id="PTHR23513">
    <property type="entry name" value="INTEGRAL MEMBRANE EFFLUX PROTEIN-RELATED"/>
    <property type="match status" value="1"/>
</dbReference>
<dbReference type="CDD" id="cd06173">
    <property type="entry name" value="MFS_MefA_like"/>
    <property type="match status" value="1"/>
</dbReference>
<evidence type="ECO:0000256" key="3">
    <source>
        <dbReference type="ARBA" id="ARBA00022475"/>
    </source>
</evidence>
<sequence>MPALLLDTAPLRSSPEYRRLWTGLTLAGVGSQLGVTAVALQVYDLTGSSFAVGLVGLVSFVPLVVLGLYGGALVDAHDRRRVVVLSSVGLLVASVLIAAQAWLDVGSVALLLGLVALQSAAFAVNSPARTAIIPMLVPAEQLPAANALGTLSMNLGVTVGPLVGGLLVGTVGFGPAYTIDVVTLLVALATVLSLPPLPPAGGARKAGLASVLEGLRLLKGWRNVRTTFLLDICAMVLSQPRALFPAVGAVLIGGGATTAGVLASSVAVGSVLASLVSGPLGRVHRHGVAIAVSVAAWGAAIVAFGLVLLLAAPSHAAEGTVTTTAVPWTSWHLWGACAALAAAGAADAVSSVFRQTVLQSAAPDWARGRLQGVFIVVVAGGPRLGDLVAGADADALGEALAAVVGGVACVLAVVVLMAWQRGFLRYDARDPVP</sequence>
<dbReference type="PANTHER" id="PTHR23513:SF9">
    <property type="entry name" value="ENTEROBACTIN EXPORTER ENTS"/>
    <property type="match status" value="1"/>
</dbReference>
<evidence type="ECO:0000259" key="8">
    <source>
        <dbReference type="PROSITE" id="PS50850"/>
    </source>
</evidence>
<protein>
    <submittedName>
        <fullName evidence="9">MFS transporter</fullName>
    </submittedName>
</protein>
<dbReference type="EMBL" id="VKAC01000018">
    <property type="protein sequence ID" value="TXR51732.1"/>
    <property type="molecule type" value="Genomic_DNA"/>
</dbReference>
<feature type="domain" description="Major facilitator superfamily (MFS) profile" evidence="8">
    <location>
        <begin position="1"/>
        <end position="423"/>
    </location>
</feature>
<evidence type="ECO:0000256" key="5">
    <source>
        <dbReference type="ARBA" id="ARBA00022989"/>
    </source>
</evidence>
<proteinExistence type="predicted"/>
<dbReference type="Proteomes" id="UP000321234">
    <property type="component" value="Unassembled WGS sequence"/>
</dbReference>
<evidence type="ECO:0000256" key="7">
    <source>
        <dbReference type="SAM" id="Phobius"/>
    </source>
</evidence>
<keyword evidence="5 7" id="KW-1133">Transmembrane helix</keyword>
<dbReference type="Gene3D" id="1.20.1250.20">
    <property type="entry name" value="MFS general substrate transporter like domains"/>
    <property type="match status" value="1"/>
</dbReference>
<dbReference type="InterPro" id="IPR020846">
    <property type="entry name" value="MFS_dom"/>
</dbReference>
<accession>A0A5C8Z0R4</accession>
<feature type="transmembrane region" description="Helical" evidence="7">
    <location>
        <begin position="82"/>
        <end position="102"/>
    </location>
</feature>
<feature type="transmembrane region" description="Helical" evidence="7">
    <location>
        <begin position="331"/>
        <end position="353"/>
    </location>
</feature>
<gene>
    <name evidence="9" type="ORF">FMM08_21580</name>
</gene>
<dbReference type="Pfam" id="PF05977">
    <property type="entry name" value="MFS_3"/>
    <property type="match status" value="1"/>
</dbReference>
<dbReference type="AlphaFoldDB" id="A0A5C8Z0R4"/>
<keyword evidence="10" id="KW-1185">Reference proteome</keyword>
<comment type="subcellular location">
    <subcellularLocation>
        <location evidence="1">Cell inner membrane</location>
        <topology evidence="1">Multi-pass membrane protein</topology>
    </subcellularLocation>
</comment>
<dbReference type="InterPro" id="IPR010290">
    <property type="entry name" value="TM_effector"/>
</dbReference>
<name>A0A5C8Z0R4_9ACTN</name>
<comment type="caution">
    <text evidence="9">The sequence shown here is derived from an EMBL/GenBank/DDBJ whole genome shotgun (WGS) entry which is preliminary data.</text>
</comment>
<evidence type="ECO:0000256" key="6">
    <source>
        <dbReference type="ARBA" id="ARBA00023136"/>
    </source>
</evidence>
<evidence type="ECO:0000256" key="1">
    <source>
        <dbReference type="ARBA" id="ARBA00004429"/>
    </source>
</evidence>
<evidence type="ECO:0000256" key="2">
    <source>
        <dbReference type="ARBA" id="ARBA00022448"/>
    </source>
</evidence>
<dbReference type="RefSeq" id="WP_147928414.1">
    <property type="nucleotide sequence ID" value="NZ_VKAC01000018.1"/>
</dbReference>
<evidence type="ECO:0000256" key="4">
    <source>
        <dbReference type="ARBA" id="ARBA00022692"/>
    </source>
</evidence>
<feature type="transmembrane region" description="Helical" evidence="7">
    <location>
        <begin position="174"/>
        <end position="195"/>
    </location>
</feature>
<keyword evidence="6 7" id="KW-0472">Membrane</keyword>
<keyword evidence="3" id="KW-1003">Cell membrane</keyword>
<dbReference type="PROSITE" id="PS50850">
    <property type="entry name" value="MFS"/>
    <property type="match status" value="1"/>
</dbReference>
<feature type="transmembrane region" description="Helical" evidence="7">
    <location>
        <begin position="399"/>
        <end position="419"/>
    </location>
</feature>
<feature type="transmembrane region" description="Helical" evidence="7">
    <location>
        <begin position="250"/>
        <end position="276"/>
    </location>
</feature>
<dbReference type="OrthoDB" id="5494559at2"/>
<evidence type="ECO:0000313" key="9">
    <source>
        <dbReference type="EMBL" id="TXR51732.1"/>
    </source>
</evidence>
<keyword evidence="2" id="KW-0813">Transport</keyword>
<dbReference type="GO" id="GO:0005886">
    <property type="term" value="C:plasma membrane"/>
    <property type="evidence" value="ECO:0007669"/>
    <property type="project" value="UniProtKB-SubCell"/>
</dbReference>
<keyword evidence="4 7" id="KW-0812">Transmembrane</keyword>
<feature type="transmembrane region" description="Helical" evidence="7">
    <location>
        <begin position="20"/>
        <end position="43"/>
    </location>
</feature>
<organism evidence="9 10">
    <name type="scientific">Quadrisphaera setariae</name>
    <dbReference type="NCBI Taxonomy" id="2593304"/>
    <lineage>
        <taxon>Bacteria</taxon>
        <taxon>Bacillati</taxon>
        <taxon>Actinomycetota</taxon>
        <taxon>Actinomycetes</taxon>
        <taxon>Kineosporiales</taxon>
        <taxon>Kineosporiaceae</taxon>
        <taxon>Quadrisphaera</taxon>
    </lineage>
</organism>
<feature type="transmembrane region" description="Helical" evidence="7">
    <location>
        <begin position="49"/>
        <end position="70"/>
    </location>
</feature>
<evidence type="ECO:0000313" key="10">
    <source>
        <dbReference type="Proteomes" id="UP000321234"/>
    </source>
</evidence>
<reference evidence="9 10" key="1">
    <citation type="submission" date="2019-07" db="EMBL/GenBank/DDBJ databases">
        <title>Quadrisphaera sp. strain DD2A genome sequencing and assembly.</title>
        <authorList>
            <person name="Kim I."/>
        </authorList>
    </citation>
    <scope>NUCLEOTIDE SEQUENCE [LARGE SCALE GENOMIC DNA]</scope>
    <source>
        <strain evidence="9 10">DD2A</strain>
    </source>
</reference>